<proteinExistence type="predicted"/>
<feature type="region of interest" description="Disordered" evidence="1">
    <location>
        <begin position="95"/>
        <end position="132"/>
    </location>
</feature>
<dbReference type="AlphaFoldDB" id="A0A9Q3JKL6"/>
<sequence length="197" mass="22985">MILSVPKQKCFWKLPPKGDVDIIFALYKVYSYCIIKLKDSKVYNSRHIVYFEREFPLLAENQESNQTLIHFSLDEASEEYFDFHIFTHGEEAQYVQESCEEENNEEIEDHTSSESEEQKNPDSDPPPTEKILKVKGNNIIPDCQRSRAYLTKSDCLAYNKAIQETTRDPWKGAIKQELQTMKKLNLLSKVPIEKNIS</sequence>
<dbReference type="EMBL" id="AVOT02074913">
    <property type="protein sequence ID" value="MBW0563863.1"/>
    <property type="molecule type" value="Genomic_DNA"/>
</dbReference>
<accession>A0A9Q3JKL6</accession>
<name>A0A9Q3JKL6_9BASI</name>
<reference evidence="2" key="1">
    <citation type="submission" date="2021-03" db="EMBL/GenBank/DDBJ databases">
        <title>Draft genome sequence of rust myrtle Austropuccinia psidii MF-1, a brazilian biotype.</title>
        <authorList>
            <person name="Quecine M.C."/>
            <person name="Pachon D.M.R."/>
            <person name="Bonatelli M.L."/>
            <person name="Correr F.H."/>
            <person name="Franceschini L.M."/>
            <person name="Leite T.F."/>
            <person name="Margarido G.R.A."/>
            <person name="Almeida C.A."/>
            <person name="Ferrarezi J.A."/>
            <person name="Labate C.A."/>
        </authorList>
    </citation>
    <scope>NUCLEOTIDE SEQUENCE</scope>
    <source>
        <strain evidence="2">MF-1</strain>
    </source>
</reference>
<organism evidence="2 3">
    <name type="scientific">Austropuccinia psidii MF-1</name>
    <dbReference type="NCBI Taxonomy" id="1389203"/>
    <lineage>
        <taxon>Eukaryota</taxon>
        <taxon>Fungi</taxon>
        <taxon>Dikarya</taxon>
        <taxon>Basidiomycota</taxon>
        <taxon>Pucciniomycotina</taxon>
        <taxon>Pucciniomycetes</taxon>
        <taxon>Pucciniales</taxon>
        <taxon>Sphaerophragmiaceae</taxon>
        <taxon>Austropuccinia</taxon>
    </lineage>
</organism>
<comment type="caution">
    <text evidence="2">The sequence shown here is derived from an EMBL/GenBank/DDBJ whole genome shotgun (WGS) entry which is preliminary data.</text>
</comment>
<evidence type="ECO:0000313" key="2">
    <source>
        <dbReference type="EMBL" id="MBW0563863.1"/>
    </source>
</evidence>
<keyword evidence="3" id="KW-1185">Reference proteome</keyword>
<gene>
    <name evidence="2" type="ORF">O181_103578</name>
</gene>
<evidence type="ECO:0000313" key="3">
    <source>
        <dbReference type="Proteomes" id="UP000765509"/>
    </source>
</evidence>
<evidence type="ECO:0000256" key="1">
    <source>
        <dbReference type="SAM" id="MobiDB-lite"/>
    </source>
</evidence>
<feature type="compositionally biased region" description="Acidic residues" evidence="1">
    <location>
        <begin position="98"/>
        <end position="108"/>
    </location>
</feature>
<feature type="compositionally biased region" description="Basic and acidic residues" evidence="1">
    <location>
        <begin position="109"/>
        <end position="122"/>
    </location>
</feature>
<dbReference type="Proteomes" id="UP000765509">
    <property type="component" value="Unassembled WGS sequence"/>
</dbReference>
<dbReference type="OrthoDB" id="413361at2759"/>
<protein>
    <submittedName>
        <fullName evidence="2">Uncharacterized protein</fullName>
    </submittedName>
</protein>